<sequence length="138" mass="14212">MDAQHRDVVSQSRVQTLLLQNALMLFTYQTLTAAFRAGEAPLSLYAIPCCYLAIDAVAAGVSLYCSVLAVRTRPGGQQTLPTNCLKGPAYGAVLALAWAFVLVLQGAGSIAGVVSGVALAFSAVMLAVLGVALTVPAE</sequence>
<evidence type="ECO:0000313" key="2">
    <source>
        <dbReference type="EMBL" id="EST48412.1"/>
    </source>
</evidence>
<protein>
    <submittedName>
        <fullName evidence="2">Transmembrane domain-containing protein</fullName>
    </submittedName>
</protein>
<feature type="transmembrane region" description="Helical" evidence="1">
    <location>
        <begin position="113"/>
        <end position="135"/>
    </location>
</feature>
<feature type="transmembrane region" description="Helical" evidence="1">
    <location>
        <begin position="89"/>
        <end position="107"/>
    </location>
</feature>
<keyword evidence="4" id="KW-1185">Reference proteome</keyword>
<dbReference type="EMBL" id="AUWU02000008">
    <property type="protein sequence ID" value="KAH0570255.1"/>
    <property type="molecule type" value="Genomic_DNA"/>
</dbReference>
<keyword evidence="1" id="KW-0472">Membrane</keyword>
<evidence type="ECO:0000313" key="3">
    <source>
        <dbReference type="EMBL" id="KAH0570255.1"/>
    </source>
</evidence>
<reference evidence="2 3" key="1">
    <citation type="journal article" date="2014" name="PLoS Genet.">
        <title>The Genome of Spironucleus salmonicida Highlights a Fish Pathogen Adapted to Fluctuating Environments.</title>
        <authorList>
            <person name="Xu F."/>
            <person name="Jerlstrom-Hultqvist J."/>
            <person name="Einarsson E."/>
            <person name="Astvaldsson A."/>
            <person name="Svard S.G."/>
            <person name="Andersson J.O."/>
        </authorList>
    </citation>
    <scope>NUCLEOTIDE SEQUENCE</scope>
    <source>
        <strain evidence="3">ATCC 50377</strain>
    </source>
</reference>
<dbReference type="AlphaFoldDB" id="V6LUV3"/>
<organism evidence="2">
    <name type="scientific">Spironucleus salmonicida</name>
    <dbReference type="NCBI Taxonomy" id="348837"/>
    <lineage>
        <taxon>Eukaryota</taxon>
        <taxon>Metamonada</taxon>
        <taxon>Diplomonadida</taxon>
        <taxon>Hexamitidae</taxon>
        <taxon>Hexamitinae</taxon>
        <taxon>Spironucleus</taxon>
    </lineage>
</organism>
<keyword evidence="1 2" id="KW-0812">Transmembrane</keyword>
<gene>
    <name evidence="2" type="ORF">SS50377_11360</name>
    <name evidence="3" type="ORF">SS50377_28230</name>
</gene>
<reference evidence="3" key="2">
    <citation type="submission" date="2020-12" db="EMBL/GenBank/DDBJ databases">
        <title>New Spironucleus salmonicida genome in near-complete chromosomes.</title>
        <authorList>
            <person name="Xu F."/>
            <person name="Kurt Z."/>
            <person name="Jimenez-Gonzalez A."/>
            <person name="Astvaldsson A."/>
            <person name="Andersson J.O."/>
            <person name="Svard S.G."/>
        </authorList>
    </citation>
    <scope>NUCLEOTIDE SEQUENCE</scope>
    <source>
        <strain evidence="3">ATCC 50377</strain>
    </source>
</reference>
<feature type="transmembrane region" description="Helical" evidence="1">
    <location>
        <begin position="45"/>
        <end position="69"/>
    </location>
</feature>
<dbReference type="VEuPathDB" id="GiardiaDB:SS50377_28230"/>
<proteinExistence type="predicted"/>
<dbReference type="EMBL" id="KI545985">
    <property type="protein sequence ID" value="EST48412.1"/>
    <property type="molecule type" value="Genomic_DNA"/>
</dbReference>
<name>V6LUV3_9EUKA</name>
<dbReference type="Proteomes" id="UP000018208">
    <property type="component" value="Unassembled WGS sequence"/>
</dbReference>
<keyword evidence="1" id="KW-1133">Transmembrane helix</keyword>
<evidence type="ECO:0000313" key="4">
    <source>
        <dbReference type="Proteomes" id="UP000018208"/>
    </source>
</evidence>
<evidence type="ECO:0000256" key="1">
    <source>
        <dbReference type="SAM" id="Phobius"/>
    </source>
</evidence>
<accession>V6LUV3</accession>